<evidence type="ECO:0000313" key="2">
    <source>
        <dbReference type="EMBL" id="TVT54190.1"/>
    </source>
</evidence>
<reference evidence="2 3" key="1">
    <citation type="submission" date="2019-07" db="EMBL/GenBank/DDBJ databases">
        <title>The pathways for chlorine oxyanion respiration interact through the shared metabolite chlorate.</title>
        <authorList>
            <person name="Barnum T.P."/>
            <person name="Cheng Y."/>
            <person name="Hill K.A."/>
            <person name="Lucas L.N."/>
            <person name="Carlson H.K."/>
            <person name="Coates J.D."/>
        </authorList>
    </citation>
    <scope>NUCLEOTIDE SEQUENCE [LARGE SCALE GENOMIC DNA]</scope>
    <source>
        <strain evidence="2">BK-3</strain>
    </source>
</reference>
<dbReference type="AlphaFoldDB" id="A0A558CZM2"/>
<comment type="caution">
    <text evidence="2">The sequence shown here is derived from an EMBL/GenBank/DDBJ whole genome shotgun (WGS) entry which is preliminary data.</text>
</comment>
<feature type="signal peptide" evidence="1">
    <location>
        <begin position="1"/>
        <end position="25"/>
    </location>
</feature>
<dbReference type="Proteomes" id="UP000317355">
    <property type="component" value="Unassembled WGS sequence"/>
</dbReference>
<accession>A0A558CZM2</accession>
<organism evidence="2 3">
    <name type="scientific">Sedimenticola thiotaurini</name>
    <dbReference type="NCBI Taxonomy" id="1543721"/>
    <lineage>
        <taxon>Bacteria</taxon>
        <taxon>Pseudomonadati</taxon>
        <taxon>Pseudomonadota</taxon>
        <taxon>Gammaproteobacteria</taxon>
        <taxon>Chromatiales</taxon>
        <taxon>Sedimenticolaceae</taxon>
        <taxon>Sedimenticola</taxon>
    </lineage>
</organism>
<gene>
    <name evidence="2" type="ORF">FHK82_10955</name>
</gene>
<dbReference type="EMBL" id="VMRY01000043">
    <property type="protein sequence ID" value="TVT54190.1"/>
    <property type="molecule type" value="Genomic_DNA"/>
</dbReference>
<keyword evidence="1" id="KW-0732">Signal</keyword>
<evidence type="ECO:0000313" key="3">
    <source>
        <dbReference type="Proteomes" id="UP000317355"/>
    </source>
</evidence>
<feature type="chain" id="PRO_5022055544" evidence="1">
    <location>
        <begin position="26"/>
        <end position="54"/>
    </location>
</feature>
<proteinExistence type="predicted"/>
<sequence>MNIKKSMTALAISGVLALGAGQAVAADPIKIGTFLAVTGPASFLGDPELKTLQM</sequence>
<protein>
    <submittedName>
        <fullName evidence="2">ABC transporter substrate-binding protein</fullName>
    </submittedName>
</protein>
<name>A0A558CZM2_9GAMM</name>
<evidence type="ECO:0000256" key="1">
    <source>
        <dbReference type="SAM" id="SignalP"/>
    </source>
</evidence>
<dbReference type="Gene3D" id="3.40.50.2300">
    <property type="match status" value="1"/>
</dbReference>
<feature type="non-terminal residue" evidence="2">
    <location>
        <position position="54"/>
    </location>
</feature>